<feature type="compositionally biased region" description="Acidic residues" evidence="1">
    <location>
        <begin position="60"/>
        <end position="70"/>
    </location>
</feature>
<feature type="compositionally biased region" description="Acidic residues" evidence="1">
    <location>
        <begin position="81"/>
        <end position="91"/>
    </location>
</feature>
<dbReference type="Gene3D" id="3.80.10.10">
    <property type="entry name" value="Ribonuclease Inhibitor"/>
    <property type="match status" value="1"/>
</dbReference>
<dbReference type="InterPro" id="IPR032675">
    <property type="entry name" value="LRR_dom_sf"/>
</dbReference>
<organism evidence="2 3">
    <name type="scientific">Puccinia sorghi</name>
    <dbReference type="NCBI Taxonomy" id="27349"/>
    <lineage>
        <taxon>Eukaryota</taxon>
        <taxon>Fungi</taxon>
        <taxon>Dikarya</taxon>
        <taxon>Basidiomycota</taxon>
        <taxon>Pucciniomycotina</taxon>
        <taxon>Pucciniomycetes</taxon>
        <taxon>Pucciniales</taxon>
        <taxon>Pucciniaceae</taxon>
        <taxon>Puccinia</taxon>
    </lineage>
</organism>
<dbReference type="AlphaFoldDB" id="A0A0L6VC58"/>
<name>A0A0L6VC58_9BASI</name>
<dbReference type="Proteomes" id="UP000037035">
    <property type="component" value="Unassembled WGS sequence"/>
</dbReference>
<dbReference type="Pfam" id="PF00560">
    <property type="entry name" value="LRR_1"/>
    <property type="match status" value="2"/>
</dbReference>
<evidence type="ECO:0000313" key="3">
    <source>
        <dbReference type="Proteomes" id="UP000037035"/>
    </source>
</evidence>
<dbReference type="OrthoDB" id="660555at2759"/>
<accession>A0A0L6VC58</accession>
<feature type="compositionally biased region" description="Low complexity" evidence="1">
    <location>
        <begin position="71"/>
        <end position="80"/>
    </location>
</feature>
<evidence type="ECO:0000256" key="1">
    <source>
        <dbReference type="SAM" id="MobiDB-lite"/>
    </source>
</evidence>
<dbReference type="SUPFAM" id="SSF52058">
    <property type="entry name" value="L domain-like"/>
    <property type="match status" value="1"/>
</dbReference>
<evidence type="ECO:0000313" key="2">
    <source>
        <dbReference type="EMBL" id="KNZ58304.1"/>
    </source>
</evidence>
<reference evidence="2 3" key="1">
    <citation type="submission" date="2015-08" db="EMBL/GenBank/DDBJ databases">
        <title>Next Generation Sequencing and Analysis of the Genome of Puccinia sorghi L Schw, the Causal Agent of Maize Common Rust.</title>
        <authorList>
            <person name="Rochi L."/>
            <person name="Burguener G."/>
            <person name="Darino M."/>
            <person name="Turjanski A."/>
            <person name="Kreff E."/>
            <person name="Dieguez M.J."/>
            <person name="Sacco F."/>
        </authorList>
    </citation>
    <scope>NUCLEOTIDE SEQUENCE [LARGE SCALE GENOMIC DNA]</scope>
    <source>
        <strain evidence="2 3">RO10H11247</strain>
    </source>
</reference>
<comment type="caution">
    <text evidence="2">The sequence shown here is derived from an EMBL/GenBank/DDBJ whole genome shotgun (WGS) entry which is preliminary data.</text>
</comment>
<sequence length="645" mass="71948">MSAALEFTRGNVPSARSSSYGARHNCHVLGEEPEKEDNRAEEEAYRDEGEETWDHSGDSQETEDESESDSEQTGSESESNASEDESDESDDEQKYGTVDWNAFGRGKPSSQVAGSMHLWSQGLLIHGNKKLIELVLDARRALTKSLWIALWRSIQELDKWLKRAHSSDRLKSLAVMLPILSRLFDDLDRLVIHEPTVSSKVYRQGLDRDEAKALSVIQQKWPKLSRQDIIVYLLKIIQRHPADQPRTIANVHDPATRTVLDFLERVLLRVSSRMALSGMRLLEVPAAILDMEAITTWYLSFGPIFSPSSSLPPSFSLSDQTRDTLIGVKFLDLSGNNLKGSSLSFISTQIPPRLPAIFPGLQKLDLSGNPLGCLPASSPEWVELTRLKLDPPMRLRTSRARLDRILAGAWEPPTLVESCLSRLIESLRPAGSPAVPDPRRPLPAHLSHALAKGRLCDHCRRFRWPAQKALYLPARFHFLVRGFNRHISILLGPSFLCPACLALHYTHSHSTNYVDPLDRRLDELKFSIPAIIGVQLHKSNSRPLLVETARGTSVRLLQRLLHNPTNLPSMMRYLSPKLVLRAAMAMAMISCLKVAAAPTEDAVTILRSNLGDRAAADAAPTQVEAPQPYCQYCEDSGRGTCTCHD</sequence>
<keyword evidence="3" id="KW-1185">Reference proteome</keyword>
<proteinExistence type="predicted"/>
<gene>
    <name evidence="2" type="ORF">VP01_1957g3</name>
</gene>
<dbReference type="InterPro" id="IPR001611">
    <property type="entry name" value="Leu-rich_rpt"/>
</dbReference>
<dbReference type="EMBL" id="LAVV01006789">
    <property type="protein sequence ID" value="KNZ58304.1"/>
    <property type="molecule type" value="Genomic_DNA"/>
</dbReference>
<dbReference type="STRING" id="27349.A0A0L6VC58"/>
<feature type="compositionally biased region" description="Basic and acidic residues" evidence="1">
    <location>
        <begin position="29"/>
        <end position="58"/>
    </location>
</feature>
<protein>
    <submittedName>
        <fullName evidence="2">Uncharacterized protein</fullName>
    </submittedName>
</protein>
<dbReference type="VEuPathDB" id="FungiDB:VP01_1957g3"/>
<feature type="region of interest" description="Disordered" evidence="1">
    <location>
        <begin position="1"/>
        <end position="93"/>
    </location>
</feature>